<reference evidence="2 3" key="1">
    <citation type="submission" date="2012-03" db="EMBL/GenBank/DDBJ databases">
        <title>Whole Genome Assembly of Papio anubis.</title>
        <authorList>
            <person name="Liu Y.L."/>
            <person name="Abraham K.A."/>
            <person name="Akbar H.A."/>
            <person name="Ali S.A."/>
            <person name="Anosike U.A."/>
            <person name="Aqrawi P.A."/>
            <person name="Arias F.A."/>
            <person name="Attaway T.A."/>
            <person name="Awwad R.A."/>
            <person name="Babu C.B."/>
            <person name="Bandaranaike D.B."/>
            <person name="Battles P.B."/>
            <person name="Bell A.B."/>
            <person name="Beltran B.B."/>
            <person name="Berhane-Mersha D.B."/>
            <person name="Bess C.B."/>
            <person name="Bickham C.B."/>
            <person name="Bolden T.B."/>
            <person name="Carter K.C."/>
            <person name="Chau D.C."/>
            <person name="Chavez A.C."/>
            <person name="Clerc-Blankenburg K.C."/>
            <person name="Coyle M.C."/>
            <person name="Dao M.D."/>
            <person name="Davila M.L.D."/>
            <person name="Davy-Carroll L.D."/>
            <person name="Denson S.D."/>
            <person name="Dinh H.D."/>
            <person name="Fernandez S.F."/>
            <person name="Fernando P.F."/>
            <person name="Forbes L.F."/>
            <person name="Francis C.F."/>
            <person name="Francisco L.F."/>
            <person name="Fu Q.F."/>
            <person name="Garcia-Iii R.G."/>
            <person name="Garrett T.G."/>
            <person name="Gross S.G."/>
            <person name="Gubbala S.G."/>
            <person name="Hirani K.H."/>
            <person name="Hogues M.H."/>
            <person name="Hollins B.H."/>
            <person name="Jackson L.J."/>
            <person name="Javaid M.J."/>
            <person name="Jhangiani S.J."/>
            <person name="Johnson A.J."/>
            <person name="Johnson B.J."/>
            <person name="Jones J.J."/>
            <person name="Joshi V.J."/>
            <person name="Kalu J.K."/>
            <person name="Khan N.K."/>
            <person name="Korchina V.K."/>
            <person name="Kovar C.K."/>
            <person name="Lago L.L."/>
            <person name="Lara F.L."/>
            <person name="Le T.-K.L."/>
            <person name="Lee S.L."/>
            <person name="Legall-Iii F.L."/>
            <person name="Lemon S.L."/>
            <person name="Liu J.L."/>
            <person name="Liu Y.-S.L."/>
            <person name="Liyanage D.L."/>
            <person name="Lopez J.L."/>
            <person name="Lorensuhewa L.L."/>
            <person name="Mata R.M."/>
            <person name="Mathew T.M."/>
            <person name="Mercado C.M."/>
            <person name="Mercado I.M."/>
            <person name="Morales K.M."/>
            <person name="Morgan M.M."/>
            <person name="Munidasa M.M."/>
            <person name="Ngo D.N."/>
            <person name="Nguyen L.N."/>
            <person name="Nguyen T.N."/>
            <person name="Nguyen N.N."/>
            <person name="Obregon M.O."/>
            <person name="Okwuonu G.O."/>
            <person name="Ongeri F.O."/>
            <person name="Onwere C.O."/>
            <person name="Osifeso I.O."/>
            <person name="Parra A.P."/>
            <person name="Patil S.P."/>
            <person name="Perez A.P."/>
            <person name="Perez Y.P."/>
            <person name="Pham C.P."/>
            <person name="Pu L.-L.P."/>
            <person name="Puazo M.P."/>
            <person name="Quiroz J.Q."/>
            <person name="Rouhana J.R."/>
            <person name="Ruiz M.R."/>
            <person name="Ruiz S.-J.R."/>
            <person name="Saada N.S."/>
            <person name="Santibanez J.S."/>
            <person name="Scheel M.S."/>
            <person name="Schneider B.S."/>
            <person name="Simmons D.S."/>
            <person name="Sisson I.S."/>
            <person name="Tang L.-Y.T."/>
            <person name="Thornton R.T."/>
            <person name="Tisius J.T."/>
            <person name="Toledanes G.T."/>
            <person name="Trejos Z.T."/>
            <person name="Usmani K.U."/>
            <person name="Varghese R.V."/>
            <person name="Vattathil S.V."/>
            <person name="Vee V.V."/>
            <person name="Walker D.W."/>
            <person name="Weissenberger G.W."/>
            <person name="White C.W."/>
            <person name="Williams A.W."/>
            <person name="Woodworth J.W."/>
            <person name="Wright R.W."/>
            <person name="Zhu Y.Z."/>
            <person name="Han Y.H."/>
            <person name="Newsham I.N."/>
            <person name="Nazareth L.N."/>
            <person name="Worley K.W."/>
            <person name="Muzny D.M."/>
            <person name="Rogers J.R."/>
            <person name="Gibbs R.G."/>
        </authorList>
    </citation>
    <scope>NUCLEOTIDE SEQUENCE [LARGE SCALE GENOMIC DNA]</scope>
</reference>
<feature type="compositionally biased region" description="Basic and acidic residues" evidence="1">
    <location>
        <begin position="43"/>
        <end position="61"/>
    </location>
</feature>
<protein>
    <submittedName>
        <fullName evidence="2">EF-hand calcium binding domain 5</fullName>
    </submittedName>
</protein>
<sequence>MNESTSQEEVRPDQENGKDKKRKWNSTEVNELHETLQSVPDVPVKEATDNVVEKATDEIKSQELNLEGQRKISPGSIKDSKTEASDSECSSILSKSRFQARITLRTIGYY</sequence>
<dbReference type="GeneTree" id="ENSGT00940000154049"/>
<organism evidence="2 3">
    <name type="scientific">Papio anubis</name>
    <name type="common">Olive baboon</name>
    <dbReference type="NCBI Taxonomy" id="9555"/>
    <lineage>
        <taxon>Eukaryota</taxon>
        <taxon>Metazoa</taxon>
        <taxon>Chordata</taxon>
        <taxon>Craniata</taxon>
        <taxon>Vertebrata</taxon>
        <taxon>Euteleostomi</taxon>
        <taxon>Mammalia</taxon>
        <taxon>Eutheria</taxon>
        <taxon>Euarchontoglires</taxon>
        <taxon>Primates</taxon>
        <taxon>Haplorrhini</taxon>
        <taxon>Catarrhini</taxon>
        <taxon>Cercopithecidae</taxon>
        <taxon>Cercopithecinae</taxon>
        <taxon>Papio</taxon>
    </lineage>
</organism>
<evidence type="ECO:0000313" key="2">
    <source>
        <dbReference type="Ensembl" id="ENSPANP00000061198.1"/>
    </source>
</evidence>
<name>A0A8I5NM17_PAPAN</name>
<proteinExistence type="predicted"/>
<feature type="region of interest" description="Disordered" evidence="1">
    <location>
        <begin position="1"/>
        <end position="86"/>
    </location>
</feature>
<dbReference type="Ensembl" id="ENSPANT00000069425.1">
    <property type="protein sequence ID" value="ENSPANP00000061198.1"/>
    <property type="gene ID" value="ENSPANG00000023145.3"/>
</dbReference>
<evidence type="ECO:0000256" key="1">
    <source>
        <dbReference type="SAM" id="MobiDB-lite"/>
    </source>
</evidence>
<gene>
    <name evidence="2" type="primary">EFCAB5</name>
</gene>
<feature type="compositionally biased region" description="Basic and acidic residues" evidence="1">
    <location>
        <begin position="8"/>
        <end position="18"/>
    </location>
</feature>
<reference evidence="2" key="2">
    <citation type="submission" date="2025-08" db="UniProtKB">
        <authorList>
            <consortium name="Ensembl"/>
        </authorList>
    </citation>
    <scope>IDENTIFICATION</scope>
</reference>
<dbReference type="AlphaFoldDB" id="A0A8I5NM17"/>
<accession>A0A8I5NM17</accession>
<reference evidence="2" key="3">
    <citation type="submission" date="2025-09" db="UniProtKB">
        <authorList>
            <consortium name="Ensembl"/>
        </authorList>
    </citation>
    <scope>IDENTIFICATION</scope>
</reference>
<evidence type="ECO:0000313" key="3">
    <source>
        <dbReference type="Proteomes" id="UP000028761"/>
    </source>
</evidence>
<keyword evidence="3" id="KW-1185">Reference proteome</keyword>
<dbReference type="Proteomes" id="UP000028761">
    <property type="component" value="Chromosome 17"/>
</dbReference>